<dbReference type="EMBL" id="QZKU01000061">
    <property type="protein sequence ID" value="RJP22143.1"/>
    <property type="molecule type" value="Genomic_DNA"/>
</dbReference>
<reference evidence="2 3" key="1">
    <citation type="journal article" date="2017" name="ISME J.">
        <title>Energy and carbon metabolisms in a deep terrestrial subsurface fluid microbial community.</title>
        <authorList>
            <person name="Momper L."/>
            <person name="Jungbluth S.P."/>
            <person name="Lee M.D."/>
            <person name="Amend J.P."/>
        </authorList>
    </citation>
    <scope>NUCLEOTIDE SEQUENCE [LARGE SCALE GENOMIC DNA]</scope>
    <source>
        <strain evidence="2">SURF_5</strain>
    </source>
</reference>
<dbReference type="Proteomes" id="UP000265882">
    <property type="component" value="Unassembled WGS sequence"/>
</dbReference>
<dbReference type="AlphaFoldDB" id="A0A3A4NNI3"/>
<dbReference type="InterPro" id="IPR035205">
    <property type="entry name" value="DUF5320"/>
</dbReference>
<sequence>MPRGDGTGPMGAGPMTGRAAGYCAGYGVPGSMNPAFPGAGRGRGGFWGRGGGGRGRRNWFYATGVPGWARFGSVWPQAGWGPSPVGPTREQELEALQQQASYFNEALEDIKQRIDELSKEKKS</sequence>
<accession>A0A3A4NNI3</accession>
<keyword evidence="1" id="KW-0175">Coiled coil</keyword>
<name>A0A3A4NNI3_ABYX5</name>
<gene>
    <name evidence="2" type="ORF">C4520_08710</name>
</gene>
<organism evidence="2 3">
    <name type="scientific">Abyssobacteria bacterium (strain SURF_5)</name>
    <dbReference type="NCBI Taxonomy" id="2093360"/>
    <lineage>
        <taxon>Bacteria</taxon>
        <taxon>Pseudomonadati</taxon>
        <taxon>Candidatus Hydrogenedentota</taxon>
        <taxon>Candidatus Abyssobacteria</taxon>
    </lineage>
</organism>
<comment type="caution">
    <text evidence="2">The sequence shown here is derived from an EMBL/GenBank/DDBJ whole genome shotgun (WGS) entry which is preliminary data.</text>
</comment>
<proteinExistence type="predicted"/>
<evidence type="ECO:0000313" key="2">
    <source>
        <dbReference type="EMBL" id="RJP22143.1"/>
    </source>
</evidence>
<evidence type="ECO:0000313" key="3">
    <source>
        <dbReference type="Proteomes" id="UP000265882"/>
    </source>
</evidence>
<protein>
    <recommendedName>
        <fullName evidence="4">DUF5320 domain-containing protein</fullName>
    </recommendedName>
</protein>
<evidence type="ECO:0000256" key="1">
    <source>
        <dbReference type="SAM" id="Coils"/>
    </source>
</evidence>
<dbReference type="Pfam" id="PF17253">
    <property type="entry name" value="DUF5320"/>
    <property type="match status" value="1"/>
</dbReference>
<feature type="coiled-coil region" evidence="1">
    <location>
        <begin position="93"/>
        <end position="120"/>
    </location>
</feature>
<evidence type="ECO:0008006" key="4">
    <source>
        <dbReference type="Google" id="ProtNLM"/>
    </source>
</evidence>